<dbReference type="PANTHER" id="PTHR30255">
    <property type="entry name" value="SINGLE-STRANDED-DNA-SPECIFIC EXONUCLEASE RECJ"/>
    <property type="match status" value="1"/>
</dbReference>
<dbReference type="SUPFAM" id="SSF64182">
    <property type="entry name" value="DHH phosphoesterases"/>
    <property type="match status" value="1"/>
</dbReference>
<dbReference type="InterPro" id="IPR003156">
    <property type="entry name" value="DHHA1_dom"/>
</dbReference>
<dbReference type="InterPro" id="IPR051673">
    <property type="entry name" value="SSDNA_exonuclease_RecJ"/>
</dbReference>
<accession>A0A0W8F745</accession>
<dbReference type="Pfam" id="PF01368">
    <property type="entry name" value="DHH"/>
    <property type="match status" value="1"/>
</dbReference>
<dbReference type="InterPro" id="IPR038763">
    <property type="entry name" value="DHH_sf"/>
</dbReference>
<dbReference type="InterPro" id="IPR001667">
    <property type="entry name" value="DDH_dom"/>
</dbReference>
<dbReference type="Pfam" id="PF02272">
    <property type="entry name" value="DHHA1"/>
    <property type="match status" value="1"/>
</dbReference>
<sequence>MKRLDKAAEAIARSIRQCEHMRVISHNDADGITSAGLICHALMRAGIPFQATLVNRLDRSVIDGLTGPVVFCDMGSGKPDLISRVQGECFVLDHHRPVGTLDCMHHNPHLFGIDGAFELSAAGTVYSVVRHMGDNADLAGLALVGAMGDRQAMIGANRSILEEAVASGAVQVRAGLKLSEDGQLVDVLARSIEPLLDFTGDREKIKKFLDDLNIKGNVQSLAGDDLTRLATALTLKLIMQGSFAADSILGEVIRLRHEVVENSLHMVQLLNACGNRDLPGIGLTLCLRDHCALLEAERLADEYKEHILREISLLREQSRQMKNLRYLKRVNMEAGAIVSGLGIRYLYSDLPLVTLNHKDDMIKISARGNKPLIARGLDLSVALRRAAEAVGGNGGGHTIASGASIPPGREDEFLALLDEILDEQLNKRTDPSGQTAMDTA</sequence>
<organism evidence="3">
    <name type="scientific">hydrocarbon metagenome</name>
    <dbReference type="NCBI Taxonomy" id="938273"/>
    <lineage>
        <taxon>unclassified sequences</taxon>
        <taxon>metagenomes</taxon>
        <taxon>ecological metagenomes</taxon>
    </lineage>
</organism>
<dbReference type="Gene3D" id="3.90.1640.30">
    <property type="match status" value="1"/>
</dbReference>
<comment type="caution">
    <text evidence="3">The sequence shown here is derived from an EMBL/GenBank/DDBJ whole genome shotgun (WGS) entry which is preliminary data.</text>
</comment>
<proteinExistence type="predicted"/>
<gene>
    <name evidence="3" type="ORF">ASZ90_013608</name>
</gene>
<keyword evidence="3" id="KW-0378">Hydrolase</keyword>
<name>A0A0W8F745_9ZZZZ</name>
<evidence type="ECO:0000259" key="1">
    <source>
        <dbReference type="Pfam" id="PF01368"/>
    </source>
</evidence>
<dbReference type="PANTHER" id="PTHR30255:SF2">
    <property type="entry name" value="SINGLE-STRANDED-DNA-SPECIFIC EXONUCLEASE RECJ"/>
    <property type="match status" value="1"/>
</dbReference>
<dbReference type="GO" id="GO:0004527">
    <property type="term" value="F:exonuclease activity"/>
    <property type="evidence" value="ECO:0007669"/>
    <property type="project" value="UniProtKB-KW"/>
</dbReference>
<dbReference type="AlphaFoldDB" id="A0A0W8F745"/>
<reference evidence="3" key="1">
    <citation type="journal article" date="2015" name="Proc. Natl. Acad. Sci. U.S.A.">
        <title>Networks of energetic and metabolic interactions define dynamics in microbial communities.</title>
        <authorList>
            <person name="Embree M."/>
            <person name="Liu J.K."/>
            <person name="Al-Bassam M.M."/>
            <person name="Zengler K."/>
        </authorList>
    </citation>
    <scope>NUCLEOTIDE SEQUENCE</scope>
</reference>
<evidence type="ECO:0000259" key="2">
    <source>
        <dbReference type="Pfam" id="PF02272"/>
    </source>
</evidence>
<feature type="domain" description="DHHA1" evidence="2">
    <location>
        <begin position="356"/>
        <end position="421"/>
    </location>
</feature>
<dbReference type="EMBL" id="LNQE01001483">
    <property type="protein sequence ID" value="KUG16699.1"/>
    <property type="molecule type" value="Genomic_DNA"/>
</dbReference>
<keyword evidence="3" id="KW-0540">Nuclease</keyword>
<feature type="domain" description="DDH" evidence="1">
    <location>
        <begin position="23"/>
        <end position="145"/>
    </location>
</feature>
<keyword evidence="3" id="KW-0269">Exonuclease</keyword>
<dbReference type="GO" id="GO:0003676">
    <property type="term" value="F:nucleic acid binding"/>
    <property type="evidence" value="ECO:0007669"/>
    <property type="project" value="InterPro"/>
</dbReference>
<evidence type="ECO:0000313" key="3">
    <source>
        <dbReference type="EMBL" id="KUG16699.1"/>
    </source>
</evidence>
<protein>
    <submittedName>
        <fullName evidence="3">Single-stranded-dna-specific exonuclease recj</fullName>
    </submittedName>
</protein>